<dbReference type="AlphaFoldDB" id="I3SAQ4"/>
<feature type="chain" id="PRO_5003679370" description="Secreted protein" evidence="1">
    <location>
        <begin position="17"/>
        <end position="71"/>
    </location>
</feature>
<organism evidence="2">
    <name type="scientific">Lotus japonicus</name>
    <name type="common">Lotus corniculatus var. japonicus</name>
    <dbReference type="NCBI Taxonomy" id="34305"/>
    <lineage>
        <taxon>Eukaryota</taxon>
        <taxon>Viridiplantae</taxon>
        <taxon>Streptophyta</taxon>
        <taxon>Embryophyta</taxon>
        <taxon>Tracheophyta</taxon>
        <taxon>Spermatophyta</taxon>
        <taxon>Magnoliopsida</taxon>
        <taxon>eudicotyledons</taxon>
        <taxon>Gunneridae</taxon>
        <taxon>Pentapetalae</taxon>
        <taxon>rosids</taxon>
        <taxon>fabids</taxon>
        <taxon>Fabales</taxon>
        <taxon>Fabaceae</taxon>
        <taxon>Papilionoideae</taxon>
        <taxon>50 kb inversion clade</taxon>
        <taxon>NPAAA clade</taxon>
        <taxon>Hologalegina</taxon>
        <taxon>robinioid clade</taxon>
        <taxon>Loteae</taxon>
        <taxon>Lotus</taxon>
    </lineage>
</organism>
<protein>
    <recommendedName>
        <fullName evidence="3">Secreted protein</fullName>
    </recommendedName>
</protein>
<reference evidence="2" key="1">
    <citation type="submission" date="2012-05" db="EMBL/GenBank/DDBJ databases">
        <authorList>
            <person name="Krishnakumar V."/>
            <person name="Cheung F."/>
            <person name="Xiao Y."/>
            <person name="Chan A."/>
            <person name="Moskal W.A."/>
            <person name="Town C.D."/>
        </authorList>
    </citation>
    <scope>NUCLEOTIDE SEQUENCE</scope>
</reference>
<accession>I3SAQ4</accession>
<proteinExistence type="evidence at transcript level"/>
<dbReference type="EMBL" id="BT137551">
    <property type="protein sequence ID" value="AFK37346.1"/>
    <property type="molecule type" value="mRNA"/>
</dbReference>
<sequence length="71" mass="8193">MLFHLFCSLFFVQVFHMIMQGSLEVISLCSFSESYANKCVSKTTTYVLFYAKNKISAAINNSFHRMRLSIP</sequence>
<name>I3SAQ4_LOTJA</name>
<evidence type="ECO:0000256" key="1">
    <source>
        <dbReference type="SAM" id="SignalP"/>
    </source>
</evidence>
<evidence type="ECO:0000313" key="2">
    <source>
        <dbReference type="EMBL" id="AFK37346.1"/>
    </source>
</evidence>
<evidence type="ECO:0008006" key="3">
    <source>
        <dbReference type="Google" id="ProtNLM"/>
    </source>
</evidence>
<keyword evidence="1" id="KW-0732">Signal</keyword>
<feature type="signal peptide" evidence="1">
    <location>
        <begin position="1"/>
        <end position="16"/>
    </location>
</feature>